<accession>A0ACC0ZWT8</accession>
<evidence type="ECO:0000313" key="1">
    <source>
        <dbReference type="EMBL" id="KAJ0079217.1"/>
    </source>
</evidence>
<sequence length="154" mass="17542">MQYSSPKAIWNGLFGVNRPSFDPNDGDSSRAARVQQFVNYISDVENRKTTPIVPEFPTKLDWLNTAPLQFRRFTVVGVHSAKFDNEKDLEAIRNAVLRYGITHPVVNDGDMYLWRELGVNSWPTFAIVGPNGKLLAQLAGEGHRKLILYYELKF</sequence>
<name>A0ACC0ZWT8_9ROSI</name>
<proteinExistence type="predicted"/>
<comment type="caution">
    <text evidence="1">The sequence shown here is derived from an EMBL/GenBank/DDBJ whole genome shotgun (WGS) entry which is preliminary data.</text>
</comment>
<protein>
    <submittedName>
        <fullName evidence="1">Uncharacterized protein</fullName>
    </submittedName>
</protein>
<dbReference type="Proteomes" id="UP001164250">
    <property type="component" value="Chromosome 13"/>
</dbReference>
<organism evidence="1 2">
    <name type="scientific">Pistacia atlantica</name>
    <dbReference type="NCBI Taxonomy" id="434234"/>
    <lineage>
        <taxon>Eukaryota</taxon>
        <taxon>Viridiplantae</taxon>
        <taxon>Streptophyta</taxon>
        <taxon>Embryophyta</taxon>
        <taxon>Tracheophyta</taxon>
        <taxon>Spermatophyta</taxon>
        <taxon>Magnoliopsida</taxon>
        <taxon>eudicotyledons</taxon>
        <taxon>Gunneridae</taxon>
        <taxon>Pentapetalae</taxon>
        <taxon>rosids</taxon>
        <taxon>malvids</taxon>
        <taxon>Sapindales</taxon>
        <taxon>Anacardiaceae</taxon>
        <taxon>Pistacia</taxon>
    </lineage>
</organism>
<reference evidence="2" key="1">
    <citation type="journal article" date="2023" name="G3 (Bethesda)">
        <title>Genome assembly and association tests identify interacting loci associated with vigor, precocity, and sex in interspecific pistachio rootstocks.</title>
        <authorList>
            <person name="Palmer W."/>
            <person name="Jacygrad E."/>
            <person name="Sagayaradj S."/>
            <person name="Cavanaugh K."/>
            <person name="Han R."/>
            <person name="Bertier L."/>
            <person name="Beede B."/>
            <person name="Kafkas S."/>
            <person name="Golino D."/>
            <person name="Preece J."/>
            <person name="Michelmore R."/>
        </authorList>
    </citation>
    <scope>NUCLEOTIDE SEQUENCE [LARGE SCALE GENOMIC DNA]</scope>
</reference>
<dbReference type="EMBL" id="CM047909">
    <property type="protein sequence ID" value="KAJ0079217.1"/>
    <property type="molecule type" value="Genomic_DNA"/>
</dbReference>
<evidence type="ECO:0000313" key="2">
    <source>
        <dbReference type="Proteomes" id="UP001164250"/>
    </source>
</evidence>
<keyword evidence="2" id="KW-1185">Reference proteome</keyword>
<gene>
    <name evidence="1" type="ORF">Patl1_22435</name>
</gene>